<dbReference type="NCBIfam" id="TIGR03353">
    <property type="entry name" value="VI_chp_4"/>
    <property type="match status" value="1"/>
</dbReference>
<dbReference type="OrthoDB" id="9775333at2"/>
<sequence length="448" mass="47999">MTLSRKVMWIEGMFLRPHHFQQQDRRAESVLAARLAALQPWHWGFTKLALDERALAAGEIGLAACEGAFRDGTPFAAPGDAAPVKPLSLEADVKGAMVWLSAPAATRGAALAARSDPSGRPVAARYVLTPEEVPDTLREDGATEVIELGAPNLRLTVGPRPAEGFESLPVARVIDVSPDRRVRLDPDYIPPVLTAAASPALSGALTEIAARFDVRADGLSGRFGSAGGSSAAAQEQFMLLQVCNAKAALLGQMRDAGGVHPEPLHRALVEAAAQLSTFTDREKRRPPIFPVYDHDDLTATFAPLFAELQRSLGFLDDPEATPIELAFHKGQQIHYNRAIPPGLLTGARMVLVARAAMPDSAFRDAFPANASVASTAEILQIIGAATKGVALRPMPSFPPEIRPLAGWVCFELDQNAAAWEGVKASRSIAIHAQQSFSELQMQLWAIKD</sequence>
<name>A0A1H4BG84_9RHOB</name>
<dbReference type="AlphaFoldDB" id="A0A1H4BG84"/>
<dbReference type="STRING" id="89524.SAMN05444370_105193"/>
<accession>A0A1H4BG84</accession>
<dbReference type="Pfam" id="PF05936">
    <property type="entry name" value="T6SS_VasE"/>
    <property type="match status" value="1"/>
</dbReference>
<dbReference type="EMBL" id="FNQM01000005">
    <property type="protein sequence ID" value="SEA47141.1"/>
    <property type="molecule type" value="Genomic_DNA"/>
</dbReference>
<dbReference type="PANTHER" id="PTHR35566">
    <property type="entry name" value="BLR3599 PROTEIN"/>
    <property type="match status" value="1"/>
</dbReference>
<dbReference type="Proteomes" id="UP000198703">
    <property type="component" value="Unassembled WGS sequence"/>
</dbReference>
<proteinExistence type="predicted"/>
<dbReference type="InterPro" id="IPR010263">
    <property type="entry name" value="T6SS_TssK"/>
</dbReference>
<dbReference type="RefSeq" id="WP_093253232.1">
    <property type="nucleotide sequence ID" value="NZ_FNQM01000005.1"/>
</dbReference>
<evidence type="ECO:0000313" key="1">
    <source>
        <dbReference type="EMBL" id="SEA47141.1"/>
    </source>
</evidence>
<reference evidence="1 2" key="1">
    <citation type="submission" date="2016-10" db="EMBL/GenBank/DDBJ databases">
        <authorList>
            <person name="de Groot N.N."/>
        </authorList>
    </citation>
    <scope>NUCLEOTIDE SEQUENCE [LARGE SCALE GENOMIC DNA]</scope>
    <source>
        <strain evidence="1 2">DSM 15345</strain>
    </source>
</reference>
<keyword evidence="2" id="KW-1185">Reference proteome</keyword>
<evidence type="ECO:0000313" key="2">
    <source>
        <dbReference type="Proteomes" id="UP000198703"/>
    </source>
</evidence>
<protein>
    <submittedName>
        <fullName evidence="1">Type VI secretion system protein ImpJ</fullName>
    </submittedName>
</protein>
<organism evidence="1 2">
    <name type="scientific">Rubrimonas cliftonensis</name>
    <dbReference type="NCBI Taxonomy" id="89524"/>
    <lineage>
        <taxon>Bacteria</taxon>
        <taxon>Pseudomonadati</taxon>
        <taxon>Pseudomonadota</taxon>
        <taxon>Alphaproteobacteria</taxon>
        <taxon>Rhodobacterales</taxon>
        <taxon>Paracoccaceae</taxon>
        <taxon>Rubrimonas</taxon>
    </lineage>
</organism>
<gene>
    <name evidence="1" type="ORF">SAMN05444370_105193</name>
</gene>
<dbReference type="PANTHER" id="PTHR35566:SF1">
    <property type="entry name" value="TYPE VI SECRETION SYSTEM BASEPLATE COMPONENT TSSK1"/>
    <property type="match status" value="1"/>
</dbReference>